<evidence type="ECO:0000313" key="2">
    <source>
        <dbReference type="Proteomes" id="UP000594014"/>
    </source>
</evidence>
<dbReference type="EMBL" id="CP042469">
    <property type="protein sequence ID" value="QOX62238.1"/>
    <property type="molecule type" value="Genomic_DNA"/>
</dbReference>
<organism evidence="1 2">
    <name type="scientific">Anoxybacterium hadale</name>
    <dbReference type="NCBI Taxonomy" id="3408580"/>
    <lineage>
        <taxon>Bacteria</taxon>
        <taxon>Bacillati</taxon>
        <taxon>Bacillota</taxon>
        <taxon>Clostridia</taxon>
        <taxon>Peptostreptococcales</taxon>
        <taxon>Anaerovoracaceae</taxon>
        <taxon>Anoxybacterium</taxon>
    </lineage>
</organism>
<accession>A0ACD1A775</accession>
<keyword evidence="2" id="KW-1185">Reference proteome</keyword>
<dbReference type="Proteomes" id="UP000594014">
    <property type="component" value="Chromosome"/>
</dbReference>
<gene>
    <name evidence="1" type="ORF">FRZ06_02140</name>
</gene>
<evidence type="ECO:0000313" key="1">
    <source>
        <dbReference type="EMBL" id="QOX62238.1"/>
    </source>
</evidence>
<reference evidence="1" key="1">
    <citation type="submission" date="2019-08" db="EMBL/GenBank/DDBJ databases">
        <title>Genome sequence of Clostridiales bacterium MT110.</title>
        <authorList>
            <person name="Cao J."/>
        </authorList>
    </citation>
    <scope>NUCLEOTIDE SEQUENCE</scope>
    <source>
        <strain evidence="1">MT110</strain>
    </source>
</reference>
<name>A0ACD1A775_9FIRM</name>
<sequence>MGTGIVLLIVIAVIALAAIWAISAYNGFVRLRNMVEEAFSTMDVYLKKRYDLIPNLVETVKGYAKHEASTLEKVVQARNMAADARTIEGKIQGENMLQSTLKSLFAIAEAYPDLKANTNFMDLQSQLQRIEDEIANARKYYNAVVKEFNTKVESFPSNIIAGIFQFRRKTMFEVADQTQRENVKVQF</sequence>
<proteinExistence type="predicted"/>
<protein>
    <submittedName>
        <fullName evidence="1">LemA family protein</fullName>
    </submittedName>
</protein>